<dbReference type="Proteomes" id="UP000006334">
    <property type="component" value="Unassembled WGS sequence"/>
</dbReference>
<dbReference type="InterPro" id="IPR027600">
    <property type="entry name" value="HprK-rel_A"/>
</dbReference>
<keyword evidence="1" id="KW-0418">Kinase</keyword>
<dbReference type="GO" id="GO:0016301">
    <property type="term" value="F:kinase activity"/>
    <property type="evidence" value="ECO:0007669"/>
    <property type="project" value="UniProtKB-KW"/>
</dbReference>
<dbReference type="NCBIfam" id="TIGR04352">
    <property type="entry name" value="HprK_rel_A"/>
    <property type="match status" value="1"/>
</dbReference>
<name>K6YNF6_9ALTE</name>
<sequence>MQIIDTGIYRFALTSDVKHVHSVAKSLYADSSERDLPVDFKVRLVFDSLVRRFIKPQISFYADQHSPFKPLPLSQAPAVLEWGMNWCVAAHEYSKLLIHAAVLVKNGKAIIFPALPGSGKSTLTAHLGLSGWETYSDEMAIIDIDTAMVNPVYRPVCLKNNSIDLIKKWHPEAFFTPTCVDTQKGDVAHVKVLDWHRYQNLQKVPIVAVVFPKYAAETELTIYSLSQLYGFNSLSKNAFNYNVLGATAFNTVDKIIKSSSLFEIQYNNLKDVDAFLTEDIIG</sequence>
<reference evidence="1 2" key="1">
    <citation type="journal article" date="2017" name="Antonie Van Leeuwenhoek">
        <title>Rhizobium rhizosphaerae sp. nov., a novel species isolated from rice rhizosphere.</title>
        <authorList>
            <person name="Zhao J.J."/>
            <person name="Zhang J."/>
            <person name="Zhang R.J."/>
            <person name="Zhang C.W."/>
            <person name="Yin H.Q."/>
            <person name="Zhang X.X."/>
        </authorList>
    </citation>
    <scope>NUCLEOTIDE SEQUENCE [LARGE SCALE GENOMIC DNA]</scope>
    <source>
        <strain evidence="1 2">E3</strain>
    </source>
</reference>
<dbReference type="eggNOG" id="COG5265">
    <property type="taxonomic scope" value="Bacteria"/>
</dbReference>
<proteinExistence type="predicted"/>
<dbReference type="EMBL" id="BAEN01000008">
    <property type="protein sequence ID" value="GAC12850.1"/>
    <property type="molecule type" value="Genomic_DNA"/>
</dbReference>
<evidence type="ECO:0000313" key="1">
    <source>
        <dbReference type="EMBL" id="GAC12850.1"/>
    </source>
</evidence>
<keyword evidence="1" id="KW-0808">Transferase</keyword>
<accession>K6YNF6</accession>
<dbReference type="Gene3D" id="3.40.50.300">
    <property type="entry name" value="P-loop containing nucleotide triphosphate hydrolases"/>
    <property type="match status" value="1"/>
</dbReference>
<dbReference type="STRING" id="1127673.GLIP_0196"/>
<dbReference type="OrthoDB" id="4544211at2"/>
<protein>
    <submittedName>
        <fullName evidence="1">HPr kinase</fullName>
    </submittedName>
</protein>
<organism evidence="1 2">
    <name type="scientific">Aliiglaciecola lipolytica E3</name>
    <dbReference type="NCBI Taxonomy" id="1127673"/>
    <lineage>
        <taxon>Bacteria</taxon>
        <taxon>Pseudomonadati</taxon>
        <taxon>Pseudomonadota</taxon>
        <taxon>Gammaproteobacteria</taxon>
        <taxon>Alteromonadales</taxon>
        <taxon>Alteromonadaceae</taxon>
        <taxon>Aliiglaciecola</taxon>
    </lineage>
</organism>
<gene>
    <name evidence="1" type="ORF">GLIP_0196</name>
</gene>
<keyword evidence="2" id="KW-1185">Reference proteome</keyword>
<dbReference type="RefSeq" id="WP_008842670.1">
    <property type="nucleotide sequence ID" value="NZ_BAEN01000008.1"/>
</dbReference>
<dbReference type="AlphaFoldDB" id="K6YNF6"/>
<dbReference type="InterPro" id="IPR027417">
    <property type="entry name" value="P-loop_NTPase"/>
</dbReference>
<evidence type="ECO:0000313" key="2">
    <source>
        <dbReference type="Proteomes" id="UP000006334"/>
    </source>
</evidence>
<comment type="caution">
    <text evidence="1">The sequence shown here is derived from an EMBL/GenBank/DDBJ whole genome shotgun (WGS) entry which is preliminary data.</text>
</comment>
<dbReference type="SUPFAM" id="SSF53795">
    <property type="entry name" value="PEP carboxykinase-like"/>
    <property type="match status" value="1"/>
</dbReference>